<keyword evidence="5" id="KW-0378">Hydrolase</keyword>
<dbReference type="Gene3D" id="2.40.10.10">
    <property type="entry name" value="Trypsin-like serine proteases"/>
    <property type="match status" value="2"/>
</dbReference>
<keyword evidence="5" id="KW-0645">Protease</keyword>
<dbReference type="CDD" id="cd00190">
    <property type="entry name" value="Tryp_SPc"/>
    <property type="match status" value="1"/>
</dbReference>
<dbReference type="SMART" id="SM00020">
    <property type="entry name" value="Tryp_SPc"/>
    <property type="match status" value="1"/>
</dbReference>
<name>A0ABT8FMJ0_9ACTN</name>
<comment type="caution">
    <text evidence="5">The sequence shown here is derived from an EMBL/GenBank/DDBJ whole genome shotgun (WGS) entry which is preliminary data.</text>
</comment>
<evidence type="ECO:0000313" key="6">
    <source>
        <dbReference type="Proteomes" id="UP001168620"/>
    </source>
</evidence>
<protein>
    <submittedName>
        <fullName evidence="5">Serine protease</fullName>
    </submittedName>
</protein>
<dbReference type="GO" id="GO:0008233">
    <property type="term" value="F:peptidase activity"/>
    <property type="evidence" value="ECO:0007669"/>
    <property type="project" value="UniProtKB-KW"/>
</dbReference>
<sequence length="227" mass="23464">MKQVIVILATLGLVFAAPSIDLQNDFDINQLEQNGTYPYHPTIGGRIVGGVVASIQDLPWQVALLRNGAQICGGIIIAPQIVLTAAHCVVPSVISAVSQLNIRSGSNLHNSGGLRIAVSRITTHAQYRDCLTCAPDYDIAVLTLSSSAIASGVPAAAIGLWDGTTTFSAGITGTVSGWGTTSENGASSLQLRRVDVPIVSEASCRSVYGSIISSRTICAGFAAGGRE</sequence>
<dbReference type="PRINTS" id="PR00722">
    <property type="entry name" value="CHYMOTRYPSIN"/>
</dbReference>
<keyword evidence="2" id="KW-1015">Disulfide bond</keyword>
<dbReference type="SUPFAM" id="SSF50494">
    <property type="entry name" value="Trypsin-like serine proteases"/>
    <property type="match status" value="1"/>
</dbReference>
<feature type="chain" id="PRO_5047099419" evidence="3">
    <location>
        <begin position="17"/>
        <end position="227"/>
    </location>
</feature>
<accession>A0ABT8FMJ0</accession>
<proteinExistence type="inferred from homology"/>
<dbReference type="PANTHER" id="PTHR24276">
    <property type="entry name" value="POLYSERASE-RELATED"/>
    <property type="match status" value="1"/>
</dbReference>
<dbReference type="InterPro" id="IPR050430">
    <property type="entry name" value="Peptidase_S1"/>
</dbReference>
<dbReference type="InterPro" id="IPR043504">
    <property type="entry name" value="Peptidase_S1_PA_chymotrypsin"/>
</dbReference>
<dbReference type="GO" id="GO:0006508">
    <property type="term" value="P:proteolysis"/>
    <property type="evidence" value="ECO:0007669"/>
    <property type="project" value="UniProtKB-KW"/>
</dbReference>
<comment type="similarity">
    <text evidence="1">Belongs to the peptidase S1 family.</text>
</comment>
<keyword evidence="3" id="KW-0732">Signal</keyword>
<dbReference type="EMBL" id="JAUHJQ010000050">
    <property type="protein sequence ID" value="MDN4175888.1"/>
    <property type="molecule type" value="Genomic_DNA"/>
</dbReference>
<evidence type="ECO:0000259" key="4">
    <source>
        <dbReference type="PROSITE" id="PS50240"/>
    </source>
</evidence>
<dbReference type="InterPro" id="IPR001254">
    <property type="entry name" value="Trypsin_dom"/>
</dbReference>
<evidence type="ECO:0000256" key="3">
    <source>
        <dbReference type="SAM" id="SignalP"/>
    </source>
</evidence>
<feature type="signal peptide" evidence="3">
    <location>
        <begin position="1"/>
        <end position="16"/>
    </location>
</feature>
<dbReference type="PROSITE" id="PS00134">
    <property type="entry name" value="TRYPSIN_HIS"/>
    <property type="match status" value="1"/>
</dbReference>
<feature type="domain" description="Peptidase S1" evidence="4">
    <location>
        <begin position="47"/>
        <end position="227"/>
    </location>
</feature>
<dbReference type="PANTHER" id="PTHR24276:SF91">
    <property type="entry name" value="AT26814P-RELATED"/>
    <property type="match status" value="1"/>
</dbReference>
<dbReference type="InterPro" id="IPR009003">
    <property type="entry name" value="Peptidase_S1_PA"/>
</dbReference>
<evidence type="ECO:0000256" key="2">
    <source>
        <dbReference type="ARBA" id="ARBA00023157"/>
    </source>
</evidence>
<feature type="non-terminal residue" evidence="5">
    <location>
        <position position="227"/>
    </location>
</feature>
<gene>
    <name evidence="5" type="ORF">QWY28_23250</name>
</gene>
<dbReference type="RefSeq" id="WP_300955295.1">
    <property type="nucleotide sequence ID" value="NZ_JAUHJQ010000050.1"/>
</dbReference>
<dbReference type="Pfam" id="PF00089">
    <property type="entry name" value="Trypsin"/>
    <property type="match status" value="1"/>
</dbReference>
<dbReference type="Proteomes" id="UP001168620">
    <property type="component" value="Unassembled WGS sequence"/>
</dbReference>
<evidence type="ECO:0000256" key="1">
    <source>
        <dbReference type="ARBA" id="ARBA00007664"/>
    </source>
</evidence>
<organism evidence="5 6">
    <name type="scientific">Nocardioides oceani</name>
    <dbReference type="NCBI Taxonomy" id="3058369"/>
    <lineage>
        <taxon>Bacteria</taxon>
        <taxon>Bacillati</taxon>
        <taxon>Actinomycetota</taxon>
        <taxon>Actinomycetes</taxon>
        <taxon>Propionibacteriales</taxon>
        <taxon>Nocardioidaceae</taxon>
        <taxon>Nocardioides</taxon>
    </lineage>
</organism>
<dbReference type="InterPro" id="IPR018114">
    <property type="entry name" value="TRYPSIN_HIS"/>
</dbReference>
<evidence type="ECO:0000313" key="5">
    <source>
        <dbReference type="EMBL" id="MDN4175888.1"/>
    </source>
</evidence>
<dbReference type="InterPro" id="IPR001314">
    <property type="entry name" value="Peptidase_S1A"/>
</dbReference>
<keyword evidence="6" id="KW-1185">Reference proteome</keyword>
<reference evidence="5" key="1">
    <citation type="submission" date="2023-06" db="EMBL/GenBank/DDBJ databases">
        <title>Draft genome sequence of Nocardioides sp. SOB77.</title>
        <authorList>
            <person name="Zhang G."/>
        </authorList>
    </citation>
    <scope>NUCLEOTIDE SEQUENCE</scope>
    <source>
        <strain evidence="5">SOB77</strain>
    </source>
</reference>
<dbReference type="PROSITE" id="PS50240">
    <property type="entry name" value="TRYPSIN_DOM"/>
    <property type="match status" value="1"/>
</dbReference>